<dbReference type="KEGG" id="dli:dnl_11640"/>
<keyword evidence="2" id="KW-1133">Transmembrane helix</keyword>
<evidence type="ECO:0000256" key="2">
    <source>
        <dbReference type="SAM" id="Phobius"/>
    </source>
</evidence>
<evidence type="ECO:0000256" key="1">
    <source>
        <dbReference type="SAM" id="MobiDB-lite"/>
    </source>
</evidence>
<keyword evidence="2" id="KW-0812">Transmembrane</keyword>
<accession>A0A975B508</accession>
<proteinExistence type="predicted"/>
<evidence type="ECO:0008006" key="5">
    <source>
        <dbReference type="Google" id="ProtNLM"/>
    </source>
</evidence>
<name>A0A975B508_9BACT</name>
<keyword evidence="2" id="KW-0472">Membrane</keyword>
<feature type="transmembrane region" description="Helical" evidence="2">
    <location>
        <begin position="21"/>
        <end position="48"/>
    </location>
</feature>
<dbReference type="Proteomes" id="UP000663720">
    <property type="component" value="Chromosome"/>
</dbReference>
<feature type="region of interest" description="Disordered" evidence="1">
    <location>
        <begin position="188"/>
        <end position="216"/>
    </location>
</feature>
<feature type="transmembrane region" description="Helical" evidence="2">
    <location>
        <begin position="94"/>
        <end position="113"/>
    </location>
</feature>
<evidence type="ECO:0000313" key="3">
    <source>
        <dbReference type="EMBL" id="QTA78916.1"/>
    </source>
</evidence>
<organism evidence="3 4">
    <name type="scientific">Desulfonema limicola</name>
    <dbReference type="NCBI Taxonomy" id="45656"/>
    <lineage>
        <taxon>Bacteria</taxon>
        <taxon>Pseudomonadati</taxon>
        <taxon>Thermodesulfobacteriota</taxon>
        <taxon>Desulfobacteria</taxon>
        <taxon>Desulfobacterales</taxon>
        <taxon>Desulfococcaceae</taxon>
        <taxon>Desulfonema</taxon>
    </lineage>
</organism>
<reference evidence="3" key="1">
    <citation type="journal article" date="2021" name="Microb. Physiol.">
        <title>Proteogenomic Insights into the Physiology of Marine, Sulfate-Reducing, Filamentous Desulfonema limicola and Desulfonema magnum.</title>
        <authorList>
            <person name="Schnaars V."/>
            <person name="Wohlbrand L."/>
            <person name="Scheve S."/>
            <person name="Hinrichs C."/>
            <person name="Reinhardt R."/>
            <person name="Rabus R."/>
        </authorList>
    </citation>
    <scope>NUCLEOTIDE SEQUENCE</scope>
    <source>
        <strain evidence="3">5ac10</strain>
    </source>
</reference>
<dbReference type="AlphaFoldDB" id="A0A975B508"/>
<feature type="transmembrane region" description="Helical" evidence="2">
    <location>
        <begin position="143"/>
        <end position="175"/>
    </location>
</feature>
<keyword evidence="4" id="KW-1185">Reference proteome</keyword>
<protein>
    <recommendedName>
        <fullName evidence="5">Glycerophosphoryl diester phosphodiesterase membrane domain-containing protein</fullName>
    </recommendedName>
</protein>
<feature type="transmembrane region" description="Helical" evidence="2">
    <location>
        <begin position="68"/>
        <end position="87"/>
    </location>
</feature>
<dbReference type="RefSeq" id="WP_207690726.1">
    <property type="nucleotide sequence ID" value="NZ_CP061799.1"/>
</dbReference>
<dbReference type="EMBL" id="CP061799">
    <property type="protein sequence ID" value="QTA78916.1"/>
    <property type="molecule type" value="Genomic_DNA"/>
</dbReference>
<gene>
    <name evidence="3" type="ORF">dnl_11640</name>
</gene>
<evidence type="ECO:0000313" key="4">
    <source>
        <dbReference type="Proteomes" id="UP000663720"/>
    </source>
</evidence>
<sequence>MDFKSHLELAWKLNLQYIAPLILMTLVMAVAGFLSIGILAPVMMAGYMQSVLLMLRSGREPKVQDLFSEMRLFLPLLGFGVVVFIAVMIGLSFFFLPGIVIICGISFVCLYMMPLMTDRNYDVIGAVKESYKIVSGEDLMDHVIVAILFLGITTIGSSVFIGFLFTQPLATIFLLSVYEKKMDQMAVNQHDSENQPPSPRADQNDPDDNITLKYKA</sequence>